<dbReference type="InterPro" id="IPR008928">
    <property type="entry name" value="6-hairpin_glycosidase_sf"/>
</dbReference>
<dbReference type="InterPro" id="IPR014512">
    <property type="entry name" value="O_gly_hydro"/>
</dbReference>
<feature type="chain" id="PRO_5011439322" evidence="1">
    <location>
        <begin position="23"/>
        <end position="357"/>
    </location>
</feature>
<dbReference type="SUPFAM" id="SSF48208">
    <property type="entry name" value="Six-hairpin glycosidases"/>
    <property type="match status" value="1"/>
</dbReference>
<evidence type="ECO:0000313" key="2">
    <source>
        <dbReference type="EMBL" id="SEA98179.1"/>
    </source>
</evidence>
<dbReference type="GO" id="GO:0016787">
    <property type="term" value="F:hydrolase activity"/>
    <property type="evidence" value="ECO:0007669"/>
    <property type="project" value="UniProtKB-KW"/>
</dbReference>
<gene>
    <name evidence="2" type="ORF">SAMN05660909_04517</name>
</gene>
<dbReference type="InterPro" id="IPR005198">
    <property type="entry name" value="Glyco_hydro_76"/>
</dbReference>
<proteinExistence type="predicted"/>
<dbReference type="STRING" id="408074.SAMN05660909_04517"/>
<evidence type="ECO:0000313" key="3">
    <source>
        <dbReference type="Proteomes" id="UP000199656"/>
    </source>
</evidence>
<dbReference type="GO" id="GO:0005975">
    <property type="term" value="P:carbohydrate metabolic process"/>
    <property type="evidence" value="ECO:0007669"/>
    <property type="project" value="InterPro"/>
</dbReference>
<sequence>MLGRSMTVVVLVSSLLANVLQAQSNKEKALLIQRSVNKYLYEPGTGLYLQTSDKAANPNPHTYLWGLCGMVQASNELERISHGQDYMKPVVAAINQYYDPLPPGPGYASYVVKERREDRYYDDNQWIGIAFLDAYTRTGKQWYLNKGAEIYRFVMTGYDTVTGGGIYWKEGDKTTKNTCSNGPAALLALQLYQVTRQKSYLDTALLLYNWVNRYLRRDDGIYWDALKPEEHNRIDSAVYTYNSGTMLEASVKLYHLTGNTQYLKTAQQIAESSYKEFYHRGWFKSSYWFNAVLLRGYEELYRTDRNKKYIRAMQEYANEVWEKERDRSTNMVGNRPEKELLGQAGMIEIYSRLAAMQ</sequence>
<reference evidence="3" key="1">
    <citation type="submission" date="2016-10" db="EMBL/GenBank/DDBJ databases">
        <authorList>
            <person name="Varghese N."/>
            <person name="Submissions S."/>
        </authorList>
    </citation>
    <scope>NUCLEOTIDE SEQUENCE [LARGE SCALE GENOMIC DNA]</scope>
    <source>
        <strain evidence="3">DSM 23920</strain>
    </source>
</reference>
<dbReference type="EMBL" id="FNRL01000026">
    <property type="protein sequence ID" value="SEA98179.1"/>
    <property type="molecule type" value="Genomic_DNA"/>
</dbReference>
<organism evidence="2 3">
    <name type="scientific">Chitinophaga terrae</name>
    <name type="common">ex Kim and Jung 2007</name>
    <dbReference type="NCBI Taxonomy" id="408074"/>
    <lineage>
        <taxon>Bacteria</taxon>
        <taxon>Pseudomonadati</taxon>
        <taxon>Bacteroidota</taxon>
        <taxon>Chitinophagia</taxon>
        <taxon>Chitinophagales</taxon>
        <taxon>Chitinophagaceae</taxon>
        <taxon>Chitinophaga</taxon>
    </lineage>
</organism>
<keyword evidence="1" id="KW-0732">Signal</keyword>
<accession>A0A1H4FLE3</accession>
<dbReference type="Proteomes" id="UP000199656">
    <property type="component" value="Unassembled WGS sequence"/>
</dbReference>
<feature type="signal peptide" evidence="1">
    <location>
        <begin position="1"/>
        <end position="22"/>
    </location>
</feature>
<dbReference type="AlphaFoldDB" id="A0A1H4FLE3"/>
<dbReference type="Pfam" id="PF03663">
    <property type="entry name" value="Glyco_hydro_76"/>
    <property type="match status" value="1"/>
</dbReference>
<dbReference type="Gene3D" id="1.50.10.20">
    <property type="match status" value="1"/>
</dbReference>
<dbReference type="RefSeq" id="WP_089764444.1">
    <property type="nucleotide sequence ID" value="NZ_BKAT01000007.1"/>
</dbReference>
<dbReference type="PANTHER" id="PTHR47791:SF4">
    <property type="entry name" value="(PUTATIVE SECRETED PROTEIN)-RELATED"/>
    <property type="match status" value="1"/>
</dbReference>
<keyword evidence="2" id="KW-0378">Hydrolase</keyword>
<dbReference type="PIRSF" id="PIRSF021505">
    <property type="entry name" value="O_gly_hdrol"/>
    <property type="match status" value="1"/>
</dbReference>
<dbReference type="InterPro" id="IPR053169">
    <property type="entry name" value="MUG_Protein"/>
</dbReference>
<protein>
    <submittedName>
        <fullName evidence="2">Glycosyl hydrolase family 76</fullName>
    </submittedName>
</protein>
<keyword evidence="3" id="KW-1185">Reference proteome</keyword>
<name>A0A1H4FLE3_9BACT</name>
<evidence type="ECO:0000256" key="1">
    <source>
        <dbReference type="SAM" id="SignalP"/>
    </source>
</evidence>
<dbReference type="PANTHER" id="PTHR47791">
    <property type="entry name" value="MEIOTICALLY UP-REGULATED GENE 191 PROTEIN"/>
    <property type="match status" value="1"/>
</dbReference>